<gene>
    <name evidence="2" type="ORF">PGO_082990</name>
</gene>
<reference evidence="3" key="1">
    <citation type="submission" date="2017-04" db="EMBL/GenBank/DDBJ databases">
        <title>Plasmodium gonderi genome.</title>
        <authorList>
            <person name="Arisue N."/>
            <person name="Honma H."/>
            <person name="Kawai S."/>
            <person name="Tougan T."/>
            <person name="Tanabe K."/>
            <person name="Horii T."/>
        </authorList>
    </citation>
    <scope>NUCLEOTIDE SEQUENCE [LARGE SCALE GENOMIC DNA]</scope>
    <source>
        <strain evidence="3">ATCC 30045</strain>
    </source>
</reference>
<proteinExistence type="predicted"/>
<dbReference type="GeneID" id="39747449"/>
<dbReference type="EMBL" id="BDQF01000009">
    <property type="protein sequence ID" value="GAW80733.1"/>
    <property type="molecule type" value="Genomic_DNA"/>
</dbReference>
<evidence type="ECO:0000313" key="2">
    <source>
        <dbReference type="EMBL" id="GAW80733.1"/>
    </source>
</evidence>
<sequence length="478" mass="55617">MNSRSVQTGIIYRWAQKNGKSYLTSARRAECTNENTACESTYEYDHSPNHETHELQSAEFRGQVREDIFPYESLTKIEGDNDHKNKTHTRNVLNLNQLGMEKELIFQNEMLRNVLRSSQNVKEMQRELFNVDVRDFVPVSPPPPEAKSSYSIRRNHSHFCEKKSGHNEAGEANEVGEVNEVGEANEVNEKDKNRDSIYAANYGGNVTIRDGNQKSNPSTSHCKGKNPSESKLNLHQPRIGEIKVNIDDIKSSLLSYYSNVYSLDHYDIEERINILKYGEKNISDSVQTKYCYKKRELPQRLPFLHYNDELNNSSSFSYQTISPDYYYAEGIHRSRDKREKYHSDLKYSGDKRNIKKVNAFESEYDHVGQISELLTSLKNKCADASFKAQNLTSKFERKYENPDNRFWIHNLVPMHLRKPSLHNEDDIRNHLVVTYSQLHNEAMLNKKRIEALEKKLHILKLRANLPKGGYRMETRNAL</sequence>
<dbReference type="AlphaFoldDB" id="A0A1Y1JJW1"/>
<dbReference type="OrthoDB" id="345648at2759"/>
<feature type="region of interest" description="Disordered" evidence="1">
    <location>
        <begin position="204"/>
        <end position="233"/>
    </location>
</feature>
<evidence type="ECO:0000256" key="1">
    <source>
        <dbReference type="SAM" id="MobiDB-lite"/>
    </source>
</evidence>
<keyword evidence="3" id="KW-1185">Reference proteome</keyword>
<accession>A0A1Y1JJW1</accession>
<comment type="caution">
    <text evidence="2">The sequence shown here is derived from an EMBL/GenBank/DDBJ whole genome shotgun (WGS) entry which is preliminary data.</text>
</comment>
<evidence type="ECO:0000313" key="3">
    <source>
        <dbReference type="Proteomes" id="UP000195521"/>
    </source>
</evidence>
<feature type="compositionally biased region" description="Polar residues" evidence="1">
    <location>
        <begin position="213"/>
        <end position="233"/>
    </location>
</feature>
<dbReference type="Proteomes" id="UP000195521">
    <property type="component" value="Unassembled WGS sequence"/>
</dbReference>
<dbReference type="RefSeq" id="XP_028543322.1">
    <property type="nucleotide sequence ID" value="XM_028687521.1"/>
</dbReference>
<organism evidence="2 3">
    <name type="scientific">Plasmodium gonderi</name>
    <dbReference type="NCBI Taxonomy" id="77519"/>
    <lineage>
        <taxon>Eukaryota</taxon>
        <taxon>Sar</taxon>
        <taxon>Alveolata</taxon>
        <taxon>Apicomplexa</taxon>
        <taxon>Aconoidasida</taxon>
        <taxon>Haemosporida</taxon>
        <taxon>Plasmodiidae</taxon>
        <taxon>Plasmodium</taxon>
        <taxon>Plasmodium (Plasmodium)</taxon>
    </lineage>
</organism>
<dbReference type="OMA" id="FWIHNLV"/>
<protein>
    <submittedName>
        <fullName evidence="2">Uncharacterized protein</fullName>
    </submittedName>
</protein>
<name>A0A1Y1JJW1_PLAGO</name>